<protein>
    <submittedName>
        <fullName evidence="1">Uncharacterized protein</fullName>
    </submittedName>
</protein>
<gene>
    <name evidence="1" type="ORF">HAX54_019517</name>
</gene>
<comment type="caution">
    <text evidence="1">The sequence shown here is derived from an EMBL/GenBank/DDBJ whole genome shotgun (WGS) entry which is preliminary data.</text>
</comment>
<evidence type="ECO:0000313" key="1">
    <source>
        <dbReference type="EMBL" id="MCD9560729.1"/>
    </source>
</evidence>
<dbReference type="EMBL" id="JACEIK010002370">
    <property type="protein sequence ID" value="MCD9560729.1"/>
    <property type="molecule type" value="Genomic_DNA"/>
</dbReference>
<evidence type="ECO:0000313" key="2">
    <source>
        <dbReference type="Proteomes" id="UP000823775"/>
    </source>
</evidence>
<keyword evidence="2" id="KW-1185">Reference proteome</keyword>
<sequence length="68" mass="7701">GINPIRLVQIPVWHYVPVMPPKVEHDTLGVQCIKLATQTSTGFADAFNYRCCFVALFETTYSWNPCDP</sequence>
<name>A0ABS8UPF4_DATST</name>
<proteinExistence type="predicted"/>
<reference evidence="1 2" key="1">
    <citation type="journal article" date="2021" name="BMC Genomics">
        <title>Datura genome reveals duplications of psychoactive alkaloid biosynthetic genes and high mutation rate following tissue culture.</title>
        <authorList>
            <person name="Rajewski A."/>
            <person name="Carter-House D."/>
            <person name="Stajich J."/>
            <person name="Litt A."/>
        </authorList>
    </citation>
    <scope>NUCLEOTIDE SEQUENCE [LARGE SCALE GENOMIC DNA]</scope>
    <source>
        <strain evidence="1">AR-01</strain>
    </source>
</reference>
<accession>A0ABS8UPF4</accession>
<organism evidence="1 2">
    <name type="scientific">Datura stramonium</name>
    <name type="common">Jimsonweed</name>
    <name type="synonym">Common thornapple</name>
    <dbReference type="NCBI Taxonomy" id="4076"/>
    <lineage>
        <taxon>Eukaryota</taxon>
        <taxon>Viridiplantae</taxon>
        <taxon>Streptophyta</taxon>
        <taxon>Embryophyta</taxon>
        <taxon>Tracheophyta</taxon>
        <taxon>Spermatophyta</taxon>
        <taxon>Magnoliopsida</taxon>
        <taxon>eudicotyledons</taxon>
        <taxon>Gunneridae</taxon>
        <taxon>Pentapetalae</taxon>
        <taxon>asterids</taxon>
        <taxon>lamiids</taxon>
        <taxon>Solanales</taxon>
        <taxon>Solanaceae</taxon>
        <taxon>Solanoideae</taxon>
        <taxon>Datureae</taxon>
        <taxon>Datura</taxon>
    </lineage>
</organism>
<feature type="non-terminal residue" evidence="1">
    <location>
        <position position="1"/>
    </location>
</feature>
<dbReference type="Proteomes" id="UP000823775">
    <property type="component" value="Unassembled WGS sequence"/>
</dbReference>